<dbReference type="GO" id="GO:0046047">
    <property type="term" value="P:TTP catabolic process"/>
    <property type="evidence" value="ECO:0007669"/>
    <property type="project" value="TreeGrafter"/>
</dbReference>
<dbReference type="FunFam" id="1.10.287.1080:FF:000001">
    <property type="entry name" value="Nucleoside triphosphate pyrophosphohydrolase"/>
    <property type="match status" value="1"/>
</dbReference>
<dbReference type="GO" id="GO:0046081">
    <property type="term" value="P:dUTP catabolic process"/>
    <property type="evidence" value="ECO:0007669"/>
    <property type="project" value="TreeGrafter"/>
</dbReference>
<dbReference type="NCBIfam" id="NF007113">
    <property type="entry name" value="PRK09562.1"/>
    <property type="match status" value="1"/>
</dbReference>
<protein>
    <recommendedName>
        <fullName evidence="4">Nucleoside triphosphate pyrophosphohydrolase</fullName>
        <ecNumber evidence="3">3.6.1.8</ecNumber>
    </recommendedName>
</protein>
<dbReference type="Proteomes" id="UP000006334">
    <property type="component" value="Unassembled WGS sequence"/>
</dbReference>
<sequence length="282" mass="32192">MSDSTSKPQQQSDYPQVERLLKIMQKLRDPEQGCPWDKQQSFSSIVPYTIEEAYEVADAIENGNMQDVQDELGDLLFQVVFYAQLGKEQEAFDFEAIAKVISDKLVRRHPHVFATQQNISSEQVSLNWEAIKRQERAQKGEDAQASVLANIPVSMSPLMRAHKIQKACAKVGFDWPEVGPVLDKVQEEVSEVMEELEQEPKNQQRIEEEVGDLLFAVVNLARHLDVNAETALRKANKKFAGRFEKVEQHFAKQNTKLSDTTLSQMESIWLQVKRLESESTQS</sequence>
<dbReference type="SUPFAM" id="SSF101386">
    <property type="entry name" value="all-alpha NTP pyrophosphatases"/>
    <property type="match status" value="2"/>
</dbReference>
<organism evidence="6 7">
    <name type="scientific">Aliiglaciecola lipolytica E3</name>
    <dbReference type="NCBI Taxonomy" id="1127673"/>
    <lineage>
        <taxon>Bacteria</taxon>
        <taxon>Pseudomonadati</taxon>
        <taxon>Pseudomonadota</taxon>
        <taxon>Gammaproteobacteria</taxon>
        <taxon>Alteromonadales</taxon>
        <taxon>Alteromonadaceae</taxon>
        <taxon>Aliiglaciecola</taxon>
    </lineage>
</organism>
<dbReference type="CDD" id="cd11529">
    <property type="entry name" value="NTP-PPase_MazG_Cterm"/>
    <property type="match status" value="1"/>
</dbReference>
<comment type="catalytic activity">
    <reaction evidence="1">
        <text>ATP + H2O = AMP + diphosphate + H(+)</text>
        <dbReference type="Rhea" id="RHEA:14245"/>
        <dbReference type="ChEBI" id="CHEBI:15377"/>
        <dbReference type="ChEBI" id="CHEBI:15378"/>
        <dbReference type="ChEBI" id="CHEBI:30616"/>
        <dbReference type="ChEBI" id="CHEBI:33019"/>
        <dbReference type="ChEBI" id="CHEBI:456215"/>
        <dbReference type="EC" id="3.6.1.8"/>
    </reaction>
</comment>
<comment type="caution">
    <text evidence="6">The sequence shown here is derived from an EMBL/GenBank/DDBJ whole genome shotgun (WGS) entry which is preliminary data.</text>
</comment>
<evidence type="ECO:0000259" key="5">
    <source>
        <dbReference type="Pfam" id="PF03819"/>
    </source>
</evidence>
<comment type="similarity">
    <text evidence="2">Belongs to the nucleoside triphosphate pyrophosphohydrolase family.</text>
</comment>
<dbReference type="GO" id="GO:0046076">
    <property type="term" value="P:dTTP catabolic process"/>
    <property type="evidence" value="ECO:0007669"/>
    <property type="project" value="TreeGrafter"/>
</dbReference>
<name>K6XV99_9ALTE</name>
<evidence type="ECO:0000256" key="4">
    <source>
        <dbReference type="ARBA" id="ARBA00074799"/>
    </source>
</evidence>
<dbReference type="EMBL" id="BAEN01000059">
    <property type="protein sequence ID" value="GAC15606.1"/>
    <property type="molecule type" value="Genomic_DNA"/>
</dbReference>
<dbReference type="eggNOG" id="COG3956">
    <property type="taxonomic scope" value="Bacteria"/>
</dbReference>
<dbReference type="GO" id="GO:0006950">
    <property type="term" value="P:response to stress"/>
    <property type="evidence" value="ECO:0007669"/>
    <property type="project" value="UniProtKB-ARBA"/>
</dbReference>
<dbReference type="EC" id="3.6.1.8" evidence="3"/>
<proteinExistence type="inferred from homology"/>
<evidence type="ECO:0000313" key="7">
    <source>
        <dbReference type="Proteomes" id="UP000006334"/>
    </source>
</evidence>
<keyword evidence="7" id="KW-1185">Reference proteome</keyword>
<dbReference type="InterPro" id="IPR004518">
    <property type="entry name" value="MazG-like_dom"/>
</dbReference>
<accession>K6XV99</accession>
<evidence type="ECO:0000256" key="2">
    <source>
        <dbReference type="ARBA" id="ARBA00061115"/>
    </source>
</evidence>
<dbReference type="GO" id="GO:0046052">
    <property type="term" value="P:UTP catabolic process"/>
    <property type="evidence" value="ECO:0007669"/>
    <property type="project" value="TreeGrafter"/>
</dbReference>
<evidence type="ECO:0000256" key="1">
    <source>
        <dbReference type="ARBA" id="ARBA00052141"/>
    </source>
</evidence>
<dbReference type="CDD" id="cd11528">
    <property type="entry name" value="NTP-PPase_MazG_Nterm"/>
    <property type="match status" value="1"/>
</dbReference>
<dbReference type="FunFam" id="1.10.287.1080:FF:000003">
    <property type="entry name" value="Nucleoside triphosphate pyrophosphohydrolase"/>
    <property type="match status" value="1"/>
</dbReference>
<dbReference type="PANTHER" id="PTHR30522:SF0">
    <property type="entry name" value="NUCLEOSIDE TRIPHOSPHATE PYROPHOSPHOHYDROLASE"/>
    <property type="match status" value="1"/>
</dbReference>
<evidence type="ECO:0000313" key="6">
    <source>
        <dbReference type="EMBL" id="GAC15606.1"/>
    </source>
</evidence>
<reference evidence="6 7" key="1">
    <citation type="journal article" date="2017" name="Antonie Van Leeuwenhoek">
        <title>Rhizobium rhizosphaerae sp. nov., a novel species isolated from rice rhizosphere.</title>
        <authorList>
            <person name="Zhao J.J."/>
            <person name="Zhang J."/>
            <person name="Zhang R.J."/>
            <person name="Zhang C.W."/>
            <person name="Yin H.Q."/>
            <person name="Zhang X.X."/>
        </authorList>
    </citation>
    <scope>NUCLEOTIDE SEQUENCE [LARGE SCALE GENOMIC DNA]</scope>
    <source>
        <strain evidence="6 7">E3</strain>
    </source>
</reference>
<gene>
    <name evidence="6" type="ORF">GLIP_2985</name>
</gene>
<dbReference type="GO" id="GO:0006203">
    <property type="term" value="P:dGTP catabolic process"/>
    <property type="evidence" value="ECO:0007669"/>
    <property type="project" value="TreeGrafter"/>
</dbReference>
<feature type="domain" description="NTP pyrophosphohydrolase MazG-like" evidence="5">
    <location>
        <begin position="40"/>
        <end position="113"/>
    </location>
</feature>
<dbReference type="Pfam" id="PF03819">
    <property type="entry name" value="MazG"/>
    <property type="match status" value="2"/>
</dbReference>
<dbReference type="GO" id="GO:0046061">
    <property type="term" value="P:dATP catabolic process"/>
    <property type="evidence" value="ECO:0007669"/>
    <property type="project" value="TreeGrafter"/>
</dbReference>
<dbReference type="GO" id="GO:0047693">
    <property type="term" value="F:ATP diphosphatase activity"/>
    <property type="evidence" value="ECO:0007669"/>
    <property type="project" value="UniProtKB-EC"/>
</dbReference>
<dbReference type="PANTHER" id="PTHR30522">
    <property type="entry name" value="NUCLEOSIDE TRIPHOSPHATE PYROPHOSPHOHYDROLASE"/>
    <property type="match status" value="1"/>
</dbReference>
<evidence type="ECO:0000256" key="3">
    <source>
        <dbReference type="ARBA" id="ARBA00066372"/>
    </source>
</evidence>
<dbReference type="AlphaFoldDB" id="K6XV99"/>
<dbReference type="STRING" id="1127673.GLIP_2985"/>
<dbReference type="InterPro" id="IPR048011">
    <property type="entry name" value="NTP-PPase_MazG-like_C"/>
</dbReference>
<dbReference type="InterPro" id="IPR048015">
    <property type="entry name" value="NTP-PPase_MazG-like_N"/>
</dbReference>
<dbReference type="RefSeq" id="WP_008845411.1">
    <property type="nucleotide sequence ID" value="NZ_BAEN01000059.1"/>
</dbReference>
<feature type="domain" description="NTP pyrophosphohydrolase MazG-like" evidence="5">
    <location>
        <begin position="184"/>
        <end position="246"/>
    </location>
</feature>
<dbReference type="NCBIfam" id="TIGR00444">
    <property type="entry name" value="mazG"/>
    <property type="match status" value="1"/>
</dbReference>
<dbReference type="Gene3D" id="1.10.287.1080">
    <property type="entry name" value="MazG-like"/>
    <property type="match status" value="2"/>
</dbReference>
<dbReference type="InterPro" id="IPR011551">
    <property type="entry name" value="NTP_PyrPHydrolase_MazG"/>
</dbReference>